<organism evidence="2 4">
    <name type="scientific">Aerococcus sanguinicola</name>
    <dbReference type="NCBI Taxonomy" id="119206"/>
    <lineage>
        <taxon>Bacteria</taxon>
        <taxon>Bacillati</taxon>
        <taxon>Bacillota</taxon>
        <taxon>Bacilli</taxon>
        <taxon>Lactobacillales</taxon>
        <taxon>Aerococcaceae</taxon>
        <taxon>Aerococcus</taxon>
    </lineage>
</organism>
<dbReference type="Proteomes" id="UP000069912">
    <property type="component" value="Chromosome"/>
</dbReference>
<sequence>MKNSKLNRLGLAQVAGKLESGEDQVLKAIRSGQAKLVFVANDASPRTQKKFKDKCSYYKIPINLDHDTLAISQALGKKRSTCALTDSGFAKAFLD</sequence>
<dbReference type="KEGG" id="asan:AWM72_08135"/>
<name>A0A0X8FCH3_9LACT</name>
<keyword evidence="4" id="KW-1185">Reference proteome</keyword>
<feature type="domain" description="Ribosomal protein eL8/eL30/eS12/Gadd45" evidence="1">
    <location>
        <begin position="8"/>
        <end position="90"/>
    </location>
</feature>
<dbReference type="AlphaFoldDB" id="A0A0X8FCH3"/>
<dbReference type="SUPFAM" id="SSF55315">
    <property type="entry name" value="L30e-like"/>
    <property type="match status" value="1"/>
</dbReference>
<protein>
    <recommendedName>
        <fullName evidence="1">Ribosomal protein eL8/eL30/eS12/Gadd45 domain-containing protein</fullName>
    </recommendedName>
</protein>
<dbReference type="InterPro" id="IPR004038">
    <property type="entry name" value="Ribosomal_eL8/eL30/eS12/Gad45"/>
</dbReference>
<reference evidence="2 4" key="1">
    <citation type="journal article" date="2016" name="Genome Announc.">
        <title>Complete Genome Sequences of Aerococcus christensenii CCUG 28831T, Aerococcus sanguinicola CCUG 43001T, Aerococcus urinae CCUG 36881T, Aerococcus urinaeequi CCUG 28094T, Aerococcus urinaehominis CCUG 42038 BT, and Aerococcus viridans CCUG 4311T.</title>
        <authorList>
            <person name="Carkaci D."/>
            <person name="Dargis R."/>
            <person name="Nielsen X.C."/>
            <person name="Skovgaard O."/>
            <person name="Fuursted K."/>
            <person name="Christensen J.J."/>
        </authorList>
    </citation>
    <scope>NUCLEOTIDE SEQUENCE [LARGE SCALE GENOMIC DNA]</scope>
    <source>
        <strain evidence="2 4">CCUG43001</strain>
    </source>
</reference>
<evidence type="ECO:0000313" key="2">
    <source>
        <dbReference type="EMBL" id="AMB94725.1"/>
    </source>
</evidence>
<dbReference type="InterPro" id="IPR029064">
    <property type="entry name" value="Ribosomal_eL30-like_sf"/>
</dbReference>
<dbReference type="GeneID" id="92904035"/>
<dbReference type="Proteomes" id="UP000234239">
    <property type="component" value="Unassembled WGS sequence"/>
</dbReference>
<proteinExistence type="predicted"/>
<reference evidence="4" key="2">
    <citation type="submission" date="2016-01" db="EMBL/GenBank/DDBJ databases">
        <title>Six Aerococcus type strain genome sequencing and assembly using PacBio and Illumina Hiseq.</title>
        <authorList>
            <person name="Carkaci D."/>
            <person name="Dargis R."/>
            <person name="Nielsen X.C."/>
            <person name="Skovgaard O."/>
            <person name="Fuursted K."/>
            <person name="Christensen J.J."/>
        </authorList>
    </citation>
    <scope>NUCLEOTIDE SEQUENCE [LARGE SCALE GENOMIC DNA]</scope>
    <source>
        <strain evidence="4">CCUG43001</strain>
    </source>
</reference>
<dbReference type="Pfam" id="PF01248">
    <property type="entry name" value="Ribosomal_L7Ae"/>
    <property type="match status" value="1"/>
</dbReference>
<dbReference type="EMBL" id="PKGY01000001">
    <property type="protein sequence ID" value="PKZ23273.1"/>
    <property type="molecule type" value="Genomic_DNA"/>
</dbReference>
<evidence type="ECO:0000313" key="5">
    <source>
        <dbReference type="Proteomes" id="UP000234239"/>
    </source>
</evidence>
<evidence type="ECO:0000259" key="1">
    <source>
        <dbReference type="Pfam" id="PF01248"/>
    </source>
</evidence>
<gene>
    <name evidence="2" type="ORF">AWM72_08135</name>
    <name evidence="3" type="ORF">CYJ28_01615</name>
</gene>
<dbReference type="RefSeq" id="WP_067976093.1">
    <property type="nucleotide sequence ID" value="NZ_CAJHKM010000002.1"/>
</dbReference>
<dbReference type="OrthoDB" id="9794863at2"/>
<evidence type="ECO:0000313" key="3">
    <source>
        <dbReference type="EMBL" id="PKZ23273.1"/>
    </source>
</evidence>
<reference evidence="3 5" key="3">
    <citation type="submission" date="2017-12" db="EMBL/GenBank/DDBJ databases">
        <title>Phylogenetic diversity of female urinary microbiome.</title>
        <authorList>
            <person name="Thomas-White K."/>
            <person name="Wolfe A.J."/>
        </authorList>
    </citation>
    <scope>NUCLEOTIDE SEQUENCE [LARGE SCALE GENOMIC DNA]</scope>
    <source>
        <strain evidence="3 5">UMB0139</strain>
    </source>
</reference>
<accession>A0A0X8FCH3</accession>
<dbReference type="EMBL" id="CP014160">
    <property type="protein sequence ID" value="AMB94725.1"/>
    <property type="molecule type" value="Genomic_DNA"/>
</dbReference>
<dbReference type="Gene3D" id="3.30.1330.30">
    <property type="match status" value="1"/>
</dbReference>
<evidence type="ECO:0000313" key="4">
    <source>
        <dbReference type="Proteomes" id="UP000069912"/>
    </source>
</evidence>